<reference evidence="2" key="1">
    <citation type="submission" date="2015-03" db="EMBL/GenBank/DDBJ databases">
        <authorList>
            <consortium name="Pathogen Informatics"/>
        </authorList>
    </citation>
    <scope>NUCLEOTIDE SEQUENCE [LARGE SCALE GENOMIC DNA]</scope>
    <source>
        <strain evidence="2">N09902308</strain>
    </source>
</reference>
<accession>A0A916P822</accession>
<evidence type="ECO:0000313" key="1">
    <source>
        <dbReference type="EMBL" id="COY17017.1"/>
    </source>
</evidence>
<dbReference type="AlphaFoldDB" id="A0A916P822"/>
<evidence type="ECO:0000313" key="2">
    <source>
        <dbReference type="Proteomes" id="UP000039021"/>
    </source>
</evidence>
<proteinExistence type="predicted"/>
<protein>
    <submittedName>
        <fullName evidence="1">Uncharacterized protein</fullName>
    </submittedName>
</protein>
<dbReference type="EMBL" id="CSBK01000977">
    <property type="protein sequence ID" value="COY17017.1"/>
    <property type="molecule type" value="Genomic_DNA"/>
</dbReference>
<dbReference type="Proteomes" id="UP000039021">
    <property type="component" value="Unassembled WGS sequence"/>
</dbReference>
<gene>
    <name evidence="1" type="ORF">ERS007739_02214</name>
</gene>
<organism evidence="1 2">
    <name type="scientific">Mycobacterium tuberculosis</name>
    <dbReference type="NCBI Taxonomy" id="1773"/>
    <lineage>
        <taxon>Bacteria</taxon>
        <taxon>Bacillati</taxon>
        <taxon>Actinomycetota</taxon>
        <taxon>Actinomycetes</taxon>
        <taxon>Mycobacteriales</taxon>
        <taxon>Mycobacteriaceae</taxon>
        <taxon>Mycobacterium</taxon>
        <taxon>Mycobacterium tuberculosis complex</taxon>
    </lineage>
</organism>
<name>A0A916P822_MYCTX</name>
<sequence length="37" mass="3861">MDTAGTMGTPASTAVLTYPLRPLKSITFSAKVGRYAS</sequence>
<comment type="caution">
    <text evidence="1">The sequence shown here is derived from an EMBL/GenBank/DDBJ whole genome shotgun (WGS) entry which is preliminary data.</text>
</comment>